<dbReference type="PANTHER" id="PTHR11082:SF31">
    <property type="entry name" value="TRNA-DIHYDROURIDINE(20A_20B) SYNTHASE [NAD(P)+]-LIKE"/>
    <property type="match status" value="1"/>
</dbReference>
<evidence type="ECO:0000259" key="1">
    <source>
        <dbReference type="Pfam" id="PF01207"/>
    </source>
</evidence>
<dbReference type="Pfam" id="PF01207">
    <property type="entry name" value="Dus"/>
    <property type="match status" value="1"/>
</dbReference>
<dbReference type="EMBL" id="CAAALY010249558">
    <property type="protein sequence ID" value="VEL35315.1"/>
    <property type="molecule type" value="Genomic_DNA"/>
</dbReference>
<feature type="domain" description="DUS-like FMN-binding" evidence="1">
    <location>
        <begin position="8"/>
        <end position="116"/>
    </location>
</feature>
<gene>
    <name evidence="2" type="ORF">PXEA_LOCUS28755</name>
</gene>
<dbReference type="InterPro" id="IPR035587">
    <property type="entry name" value="DUS-like_FMN-bd"/>
</dbReference>
<keyword evidence="3" id="KW-1185">Reference proteome</keyword>
<evidence type="ECO:0000313" key="3">
    <source>
        <dbReference type="Proteomes" id="UP000784294"/>
    </source>
</evidence>
<proteinExistence type="predicted"/>
<dbReference type="AlphaFoldDB" id="A0A3S5AQH0"/>
<organism evidence="2 3">
    <name type="scientific">Protopolystoma xenopodis</name>
    <dbReference type="NCBI Taxonomy" id="117903"/>
    <lineage>
        <taxon>Eukaryota</taxon>
        <taxon>Metazoa</taxon>
        <taxon>Spiralia</taxon>
        <taxon>Lophotrochozoa</taxon>
        <taxon>Platyhelminthes</taxon>
        <taxon>Monogenea</taxon>
        <taxon>Polyopisthocotylea</taxon>
        <taxon>Polystomatidea</taxon>
        <taxon>Polystomatidae</taxon>
        <taxon>Protopolystoma</taxon>
    </lineage>
</organism>
<reference evidence="2" key="1">
    <citation type="submission" date="2018-11" db="EMBL/GenBank/DDBJ databases">
        <authorList>
            <consortium name="Pathogen Informatics"/>
        </authorList>
    </citation>
    <scope>NUCLEOTIDE SEQUENCE</scope>
</reference>
<dbReference type="SUPFAM" id="SSF51395">
    <property type="entry name" value="FMN-linked oxidoreductases"/>
    <property type="match status" value="1"/>
</dbReference>
<comment type="caution">
    <text evidence="2">The sequence shown here is derived from an EMBL/GenBank/DDBJ whole genome shotgun (WGS) entry which is preliminary data.</text>
</comment>
<evidence type="ECO:0000313" key="2">
    <source>
        <dbReference type="EMBL" id="VEL35315.1"/>
    </source>
</evidence>
<sequence length="233" mass="25869">MGLLLSRIQDIISSTVEIIRRLACMGVDWVTVHCRTSSQRSSQPALHHLLSEVIAAGRGSASHLATGCPLPIILNGDIQSMADADRAWSMTGCQGIMVARGLLSSPWLFDASHTGLTAVSSGHGQFIANRDLLSSLDLLLLKRAVNTWIDLNLRHSDSGRNFVSLHRQVYWMLEAWLDSTRRRLLHSLTGFSGLIDWLDDFWPLLEFSFDTRQPLLSSMSSYSSMSSPLYAIQ</sequence>
<dbReference type="PANTHER" id="PTHR11082">
    <property type="entry name" value="TRNA-DIHYDROURIDINE SYNTHASE"/>
    <property type="match status" value="1"/>
</dbReference>
<dbReference type="InterPro" id="IPR013785">
    <property type="entry name" value="Aldolase_TIM"/>
</dbReference>
<dbReference type="GO" id="GO:0017150">
    <property type="term" value="F:tRNA dihydrouridine synthase activity"/>
    <property type="evidence" value="ECO:0007669"/>
    <property type="project" value="TreeGrafter"/>
</dbReference>
<dbReference type="Gene3D" id="3.20.20.70">
    <property type="entry name" value="Aldolase class I"/>
    <property type="match status" value="1"/>
</dbReference>
<name>A0A3S5AQH0_9PLAT</name>
<accession>A0A3S5AQH0</accession>
<protein>
    <recommendedName>
        <fullName evidence="1">DUS-like FMN-binding domain-containing protein</fullName>
    </recommendedName>
</protein>
<dbReference type="Proteomes" id="UP000784294">
    <property type="component" value="Unassembled WGS sequence"/>
</dbReference>
<dbReference type="OrthoDB" id="9977870at2759"/>